<gene>
    <name evidence="1" type="ORF">H8709_09450</name>
</gene>
<comment type="caution">
    <text evidence="1">The sequence shown here is derived from an EMBL/GenBank/DDBJ whole genome shotgun (WGS) entry which is preliminary data.</text>
</comment>
<protein>
    <submittedName>
        <fullName evidence="1">Uncharacterized protein</fullName>
    </submittedName>
</protein>
<reference evidence="1" key="1">
    <citation type="submission" date="2020-08" db="EMBL/GenBank/DDBJ databases">
        <title>Genome public.</title>
        <authorList>
            <person name="Liu C."/>
            <person name="Sun Q."/>
        </authorList>
    </citation>
    <scope>NUCLEOTIDE SEQUENCE</scope>
    <source>
        <strain evidence="1">NSJ-54</strain>
    </source>
</reference>
<proteinExistence type="predicted"/>
<evidence type="ECO:0000313" key="1">
    <source>
        <dbReference type="EMBL" id="MBC8571050.1"/>
    </source>
</evidence>
<dbReference type="AlphaFoldDB" id="A0A926ICE9"/>
<dbReference type="RefSeq" id="WP_262398140.1">
    <property type="nucleotide sequence ID" value="NZ_JACRTC010000006.1"/>
</dbReference>
<sequence length="87" mass="10417">MDEINEEIDKLFDESYNDFKEQLELTILSSYYNTIYNDKKYQTSVAEGLVRDFPELPVDMTNKNDPRDQYRIIQGVELYEKVHKKNS</sequence>
<keyword evidence="2" id="KW-1185">Reference proteome</keyword>
<accession>A0A926ICE9</accession>
<evidence type="ECO:0000313" key="2">
    <source>
        <dbReference type="Proteomes" id="UP000660861"/>
    </source>
</evidence>
<dbReference type="EMBL" id="JACRTC010000006">
    <property type="protein sequence ID" value="MBC8571050.1"/>
    <property type="molecule type" value="Genomic_DNA"/>
</dbReference>
<name>A0A926ICE9_9FIRM</name>
<organism evidence="1 2">
    <name type="scientific">Zongyangia hominis</name>
    <dbReference type="NCBI Taxonomy" id="2763677"/>
    <lineage>
        <taxon>Bacteria</taxon>
        <taxon>Bacillati</taxon>
        <taxon>Bacillota</taxon>
        <taxon>Clostridia</taxon>
        <taxon>Eubacteriales</taxon>
        <taxon>Oscillospiraceae</taxon>
        <taxon>Zongyangia</taxon>
    </lineage>
</organism>
<dbReference type="Proteomes" id="UP000660861">
    <property type="component" value="Unassembled WGS sequence"/>
</dbReference>